<dbReference type="InterPro" id="IPR019201">
    <property type="entry name" value="DUF2065"/>
</dbReference>
<keyword evidence="1" id="KW-0472">Membrane</keyword>
<dbReference type="KEGG" id="mrk:FIT61_02910"/>
<protein>
    <submittedName>
        <fullName evidence="2">DUF2065 domain-containing protein</fullName>
    </submittedName>
</protein>
<accession>A0AAE6KP37</accession>
<dbReference type="PANTHER" id="PTHR38602:SF1">
    <property type="entry name" value="INNER MEMBRANE PROTEIN"/>
    <property type="match status" value="1"/>
</dbReference>
<dbReference type="AlphaFoldDB" id="A0AAE6KP37"/>
<evidence type="ECO:0000313" key="2">
    <source>
        <dbReference type="EMBL" id="QDD13411.1"/>
    </source>
</evidence>
<dbReference type="PANTHER" id="PTHR38602">
    <property type="entry name" value="INNER MEMBRANE PROTEIN-RELATED"/>
    <property type="match status" value="1"/>
</dbReference>
<organism evidence="2 3">
    <name type="scientific">Candidatus Methylopumilus rimovensis</name>
    <dbReference type="NCBI Taxonomy" id="2588535"/>
    <lineage>
        <taxon>Bacteria</taxon>
        <taxon>Pseudomonadati</taxon>
        <taxon>Pseudomonadota</taxon>
        <taxon>Betaproteobacteria</taxon>
        <taxon>Nitrosomonadales</taxon>
        <taxon>Methylophilaceae</taxon>
        <taxon>Candidatus Methylopumilus</taxon>
    </lineage>
</organism>
<reference evidence="2 3" key="1">
    <citation type="journal article" date="2019" name="ISME J.">
        <title>Evolution in action: habitat transition from sediment to the pelagial leads to genome streamlining in Methylophilaceae.</title>
        <authorList>
            <person name="Salcher M."/>
            <person name="Schaefle D."/>
            <person name="Kaspar M."/>
            <person name="Neuenschwander S.M."/>
            <person name="Ghai R."/>
        </authorList>
    </citation>
    <scope>NUCLEOTIDE SEQUENCE [LARGE SCALE GENOMIC DNA]</scope>
    <source>
        <strain evidence="2 3">MMS-RI-1</strain>
    </source>
</reference>
<name>A0AAE6KP37_9PROT</name>
<dbReference type="RefSeq" id="WP_139883145.1">
    <property type="nucleotide sequence ID" value="NZ_CP040986.1"/>
</dbReference>
<evidence type="ECO:0000256" key="1">
    <source>
        <dbReference type="SAM" id="Phobius"/>
    </source>
</evidence>
<keyword evidence="3" id="KW-1185">Reference proteome</keyword>
<dbReference type="EMBL" id="CP040986">
    <property type="protein sequence ID" value="QDD13411.1"/>
    <property type="molecule type" value="Genomic_DNA"/>
</dbReference>
<sequence length="61" mass="7120">MKNWLFSSLGLMLVIEGLMPFFFPQGWRDTFKKLITMKSGQIRFMGLVSFLLGLIFIFLGR</sequence>
<evidence type="ECO:0000313" key="3">
    <source>
        <dbReference type="Proteomes" id="UP000312102"/>
    </source>
</evidence>
<dbReference type="Pfam" id="PF09838">
    <property type="entry name" value="DUF2065"/>
    <property type="match status" value="1"/>
</dbReference>
<proteinExistence type="predicted"/>
<keyword evidence="1" id="KW-1133">Transmembrane helix</keyword>
<feature type="transmembrane region" description="Helical" evidence="1">
    <location>
        <begin position="44"/>
        <end position="60"/>
    </location>
</feature>
<feature type="transmembrane region" description="Helical" evidence="1">
    <location>
        <begin position="6"/>
        <end position="23"/>
    </location>
</feature>
<keyword evidence="1" id="KW-0812">Transmembrane</keyword>
<dbReference type="Proteomes" id="UP000312102">
    <property type="component" value="Chromosome"/>
</dbReference>
<gene>
    <name evidence="2" type="ORF">FIT61_02910</name>
</gene>